<dbReference type="CDD" id="cd07302">
    <property type="entry name" value="CHD"/>
    <property type="match status" value="1"/>
</dbReference>
<keyword evidence="4" id="KW-0812">Transmembrane</keyword>
<evidence type="ECO:0000313" key="7">
    <source>
        <dbReference type="Proteomes" id="UP000245634"/>
    </source>
</evidence>
<evidence type="ECO:0000259" key="5">
    <source>
        <dbReference type="PROSITE" id="PS50885"/>
    </source>
</evidence>
<evidence type="ECO:0000256" key="2">
    <source>
        <dbReference type="ARBA" id="ARBA00022475"/>
    </source>
</evidence>
<dbReference type="RefSeq" id="WP_109689680.1">
    <property type="nucleotide sequence ID" value="NZ_QGGL01000010.1"/>
</dbReference>
<dbReference type="OrthoDB" id="337251at2"/>
<dbReference type="InterPro" id="IPR003660">
    <property type="entry name" value="HAMP_dom"/>
</dbReference>
<dbReference type="Gene3D" id="6.10.340.10">
    <property type="match status" value="1"/>
</dbReference>
<accession>A0A316D7Y4</accession>
<feature type="transmembrane region" description="Helical" evidence="4">
    <location>
        <begin position="363"/>
        <end position="384"/>
    </location>
</feature>
<reference evidence="6 7" key="1">
    <citation type="submission" date="2018-05" db="EMBL/GenBank/DDBJ databases">
        <title>Genomic Encyclopedia of Type Strains, Phase IV (KMG-IV): sequencing the most valuable type-strain genomes for metagenomic binning, comparative biology and taxonomic classification.</title>
        <authorList>
            <person name="Goeker M."/>
        </authorList>
    </citation>
    <scope>NUCLEOTIDE SEQUENCE [LARGE SCALE GENOMIC DNA]</scope>
    <source>
        <strain evidence="6 7">DSM 18773</strain>
    </source>
</reference>
<dbReference type="Gene3D" id="3.30.70.1230">
    <property type="entry name" value="Nucleotide cyclase"/>
    <property type="match status" value="1"/>
</dbReference>
<evidence type="ECO:0000313" key="6">
    <source>
        <dbReference type="EMBL" id="PWK11541.1"/>
    </source>
</evidence>
<comment type="caution">
    <text evidence="6">The sequence shown here is derived from an EMBL/GenBank/DDBJ whole genome shotgun (WGS) entry which is preliminary data.</text>
</comment>
<keyword evidence="3 4" id="KW-0472">Membrane</keyword>
<evidence type="ECO:0000256" key="3">
    <source>
        <dbReference type="ARBA" id="ARBA00023136"/>
    </source>
</evidence>
<dbReference type="GO" id="GO:0009190">
    <property type="term" value="P:cyclic nucleotide biosynthetic process"/>
    <property type="evidence" value="ECO:0007669"/>
    <property type="project" value="InterPro"/>
</dbReference>
<dbReference type="InterPro" id="IPR029787">
    <property type="entry name" value="Nucleotide_cyclase"/>
</dbReference>
<dbReference type="AlphaFoldDB" id="A0A316D7Y4"/>
<keyword evidence="7" id="KW-1185">Reference proteome</keyword>
<proteinExistence type="predicted"/>
<feature type="transmembrane region" description="Helical" evidence="4">
    <location>
        <begin position="396"/>
        <end position="419"/>
    </location>
</feature>
<comment type="subcellular location">
    <subcellularLocation>
        <location evidence="1">Cell membrane</location>
    </subcellularLocation>
</comment>
<dbReference type="PROSITE" id="PS50885">
    <property type="entry name" value="HAMP"/>
    <property type="match status" value="1"/>
</dbReference>
<organism evidence="6 7">
    <name type="scientific">Tumebacillus permanentifrigoris</name>
    <dbReference type="NCBI Taxonomy" id="378543"/>
    <lineage>
        <taxon>Bacteria</taxon>
        <taxon>Bacillati</taxon>
        <taxon>Bacillota</taxon>
        <taxon>Bacilli</taxon>
        <taxon>Bacillales</taxon>
        <taxon>Alicyclobacillaceae</taxon>
        <taxon>Tumebacillus</taxon>
    </lineage>
</organism>
<dbReference type="GO" id="GO:0005886">
    <property type="term" value="C:plasma membrane"/>
    <property type="evidence" value="ECO:0007669"/>
    <property type="project" value="UniProtKB-SubCell"/>
</dbReference>
<feature type="transmembrane region" description="Helical" evidence="4">
    <location>
        <begin position="593"/>
        <end position="616"/>
    </location>
</feature>
<evidence type="ECO:0000256" key="1">
    <source>
        <dbReference type="ARBA" id="ARBA00004236"/>
    </source>
</evidence>
<dbReference type="InterPro" id="IPR001054">
    <property type="entry name" value="A/G_cyclase"/>
</dbReference>
<dbReference type="CDD" id="cd06225">
    <property type="entry name" value="HAMP"/>
    <property type="match status" value="1"/>
</dbReference>
<dbReference type="EMBL" id="QGGL01000010">
    <property type="protein sequence ID" value="PWK11541.1"/>
    <property type="molecule type" value="Genomic_DNA"/>
</dbReference>
<keyword evidence="2" id="KW-1003">Cell membrane</keyword>
<feature type="domain" description="HAMP" evidence="5">
    <location>
        <begin position="615"/>
        <end position="670"/>
    </location>
</feature>
<protein>
    <submittedName>
        <fullName evidence="6">Class 3 adenylate cyclase</fullName>
    </submittedName>
</protein>
<name>A0A316D7Y4_9BACL</name>
<dbReference type="SUPFAM" id="SSF55073">
    <property type="entry name" value="Nucleotide cyclase"/>
    <property type="match status" value="1"/>
</dbReference>
<sequence length="948" mass="108005">MKRYLWRVVLLLLAMTLLSIGLWVKNDYFTLHPLERSVMLKSPTRVLADHDSLYIITRSKEGLVKYHRDGSWEYDIDVPTLEDLEALTPTIDSPDKLDPTKLNADNFYLRYGDAVPDGQGGLYTLVQVLDDKALVLKYEVLYHYDAQGEIDPSWGVHIRKYDTKKNASLRTGTTKALQMNDGQFTYISQEEGELRWNRWDDVLHKFVTSEKLAVPSNLYLSEVLGSKPADLLYTTQQGVLYKRGGQQLYPLANAGTSDTAFVENIQTDARGEVWFLDPYGKSVKRLDPTRAEGVQTMLDVPQVEQELGKSFSHGNRKSASFSWMNVAPDGTLMLILEDHLILASADGHTQTLDYSTHILTKQWVYWGGLVLLALLFGWLGKILYRDIMPKSIILKQVFILFPLVALCMSGLAVIVQFQMNDITDTEVRRSMEYVVQDAEGLVHPEKLANINSPRDFMSPDYQALTADMQKEEHDGRYYTMVHKVEGDRAYSVYEDDNDFRMFDSFTLTTDDDSLSSCKMYNKELNMYETLDQTQFNTHLTERKLVTCQSEDENGTWLFALGPLFDTSKTKLVGVFEAGVNMHSYQQDMEFNRYVTLLIVAVFTILILVVIFLVTWLQLRRITTLKESVNQLKTNPEETRTTWVEDNSQDQVGELGRSFNEMASAIQANIEQTKKVRDAYKRYFPENLEAYLGKEITALDLGDQKVLERMTVLVINIRNFHQEVKDPAGTYDLINNRFLKHVSEEITKHGGMIGKFMEAGVIALFPQQPADAYRAAVGMCHRLQRQIPSGVGVGVHQGDITLGVIGAEDRLDSSLISDQVILTGTLERLTGKFGVRLLTTQTTYLAADAAANARYIGKLLLDGQTLELYDVFAADEPEIARLKSETKRLFEEGVTFFQHGRFYDARERFVEVMRRYPQDLIALAYFNQSDEYLRTNVSLQWAGTLTVQL</sequence>
<gene>
    <name evidence="6" type="ORF">C7459_11070</name>
</gene>
<dbReference type="Pfam" id="PF00672">
    <property type="entry name" value="HAMP"/>
    <property type="match status" value="1"/>
</dbReference>
<evidence type="ECO:0000256" key="4">
    <source>
        <dbReference type="SAM" id="Phobius"/>
    </source>
</evidence>
<dbReference type="Proteomes" id="UP000245634">
    <property type="component" value="Unassembled WGS sequence"/>
</dbReference>
<dbReference type="GO" id="GO:0004016">
    <property type="term" value="F:adenylate cyclase activity"/>
    <property type="evidence" value="ECO:0007669"/>
    <property type="project" value="UniProtKB-ARBA"/>
</dbReference>
<dbReference type="GO" id="GO:0035556">
    <property type="term" value="P:intracellular signal transduction"/>
    <property type="evidence" value="ECO:0007669"/>
    <property type="project" value="InterPro"/>
</dbReference>
<keyword evidence="4" id="KW-1133">Transmembrane helix</keyword>